<dbReference type="Gene3D" id="1.10.10.2830">
    <property type="match status" value="2"/>
</dbReference>
<dbReference type="EMBL" id="FCNZ02000062">
    <property type="protein sequence ID" value="SAL80117.1"/>
    <property type="molecule type" value="Genomic_DNA"/>
</dbReference>
<keyword evidence="2" id="KW-1185">Reference proteome</keyword>
<sequence>MSTLAGMPISRDPLALANLYNAGLGRNWKNQREAVAAMARFTPKVTREALNRAVAVAKLPAEVISLFDVAGIWPETARSLVELLRKYGPTKLQDRATAVDRTGKSWNEIVDLLDGREPVPPKRPAKIPPLALAAEYQRGLAKGSWTSLRAALDARKDWKAFRLSQAIAISNLPPEVLELFKSRPLTYRLGVTLVQLQKAIGTEELAARATEMLGVPRRRSTDQIVAALLKVRLKGEGNVRVRREGSDMVFEFKVPLSEPDQLVFTAEEMAALIEMSIMTLKVKMPDAKRKTKKKPV</sequence>
<dbReference type="Proteomes" id="UP000054717">
    <property type="component" value="Unassembled WGS sequence"/>
</dbReference>
<dbReference type="RefSeq" id="WP_125469857.1">
    <property type="nucleotide sequence ID" value="NZ_FCNZ02000062.1"/>
</dbReference>
<protein>
    <submittedName>
        <fullName evidence="1">Uncharacterized protein</fullName>
    </submittedName>
</protein>
<name>A0A158KG93_9BURK</name>
<proteinExistence type="predicted"/>
<evidence type="ECO:0000313" key="2">
    <source>
        <dbReference type="Proteomes" id="UP000054717"/>
    </source>
</evidence>
<gene>
    <name evidence="1" type="ORF">AWB66_06184</name>
</gene>
<evidence type="ECO:0000313" key="1">
    <source>
        <dbReference type="EMBL" id="SAL80117.1"/>
    </source>
</evidence>
<accession>A0A158KG93</accession>
<reference evidence="1" key="1">
    <citation type="submission" date="2016-01" db="EMBL/GenBank/DDBJ databases">
        <authorList>
            <person name="Peeters Charlotte."/>
        </authorList>
    </citation>
    <scope>NUCLEOTIDE SEQUENCE</scope>
    <source>
        <strain evidence="1">LMG 22936</strain>
    </source>
</reference>
<dbReference type="AlphaFoldDB" id="A0A158KG93"/>
<comment type="caution">
    <text evidence="1">The sequence shown here is derived from an EMBL/GenBank/DDBJ whole genome shotgun (WGS) entry which is preliminary data.</text>
</comment>
<organism evidence="1 2">
    <name type="scientific">Caballeronia telluris</name>
    <dbReference type="NCBI Taxonomy" id="326475"/>
    <lineage>
        <taxon>Bacteria</taxon>
        <taxon>Pseudomonadati</taxon>
        <taxon>Pseudomonadota</taxon>
        <taxon>Betaproteobacteria</taxon>
        <taxon>Burkholderiales</taxon>
        <taxon>Burkholderiaceae</taxon>
        <taxon>Caballeronia</taxon>
    </lineage>
</organism>